<comment type="caution">
    <text evidence="5">The sequence shown here is derived from an EMBL/GenBank/DDBJ whole genome shotgun (WGS) entry which is preliminary data.</text>
</comment>
<feature type="non-terminal residue" evidence="5">
    <location>
        <position position="415"/>
    </location>
</feature>
<dbReference type="SUPFAM" id="SSF51905">
    <property type="entry name" value="FAD/NAD(P)-binding domain"/>
    <property type="match status" value="1"/>
</dbReference>
<dbReference type="Pfam" id="PF01494">
    <property type="entry name" value="FAD_binding_3"/>
    <property type="match status" value="1"/>
</dbReference>
<evidence type="ECO:0000256" key="3">
    <source>
        <dbReference type="SAM" id="MobiDB-lite"/>
    </source>
</evidence>
<reference evidence="5 6" key="1">
    <citation type="submission" date="2020-03" db="EMBL/GenBank/DDBJ databases">
        <title>Draft genome of Streptomyces sp. ventii, isolated from the Axial Seamount in the Pacific Ocean, and resequencing of the two type strains Streptomyces lonarensis strain NCL 716 and Streptomyces bohaiensis strain 11A07.</title>
        <authorList>
            <person name="Loughran R.M."/>
            <person name="Pfannmuller K.M."/>
            <person name="Wasson B.J."/>
            <person name="Deadmond M.C."/>
            <person name="Paddock B.E."/>
            <person name="Koyack M.J."/>
            <person name="Gallegos D.A."/>
            <person name="Mitchell E.A."/>
            <person name="Ushijima B."/>
            <person name="Saw J.H."/>
            <person name="Mcphail K.L."/>
            <person name="Videau P."/>
        </authorList>
    </citation>
    <scope>NUCLEOTIDE SEQUENCE [LARGE SCALE GENOMIC DNA]</scope>
    <source>
        <strain evidence="6">5675061</strain>
    </source>
</reference>
<feature type="domain" description="FAD-binding" evidence="4">
    <location>
        <begin position="7"/>
        <end position="341"/>
    </location>
</feature>
<dbReference type="PANTHER" id="PTHR13789">
    <property type="entry name" value="MONOOXYGENASE"/>
    <property type="match status" value="1"/>
</dbReference>
<evidence type="ECO:0000256" key="2">
    <source>
        <dbReference type="ARBA" id="ARBA00023033"/>
    </source>
</evidence>
<dbReference type="InterPro" id="IPR002938">
    <property type="entry name" value="FAD-bd"/>
</dbReference>
<accession>A0ABX1AL25</accession>
<dbReference type="InterPro" id="IPR050493">
    <property type="entry name" value="FAD-dep_Monooxygenase_BioMet"/>
</dbReference>
<sequence>MARAPKILVAGAGIGGLAAAVTLRHVGARPHVFERAPELRAAGSGLGILSNASAALRELGVDLRLERYGQELRRFDISTRRGRLLRRMPTPDIAAETGAPSVLIHRADLLRALLDAAGDVPVTLGAQVSDFTAHPDGVEVRFADGTTAEGDALVGADGLYSAVRRRIAGPEPIREPGYINWLATVPFRHPAVPTGYCGHFWDRGRRFGLIDIGGGRVYWWATHNRPPEAARSWTGGRAEIEELFRRFPEPVRSVIRRTPEEDVISVPARDRAFLDTWGDGPVTLLGDAAHPMLTSLGQGAAMAVEDSAVLARCVATATDVTAGLRAYERARRERTRLAVDASWQASRSEQEGGPLACALRNARLRRAPEDVLREQTRALLVFPGLPPARVPDAVGASLPAPAAERPHRCGQPPGH</sequence>
<protein>
    <submittedName>
        <fullName evidence="5">NAD-binding protein</fullName>
    </submittedName>
</protein>
<gene>
    <name evidence="5" type="ORF">HCJ92_11805</name>
</gene>
<evidence type="ECO:0000313" key="5">
    <source>
        <dbReference type="EMBL" id="NJP66955.1"/>
    </source>
</evidence>
<evidence type="ECO:0000259" key="4">
    <source>
        <dbReference type="Pfam" id="PF01494"/>
    </source>
</evidence>
<dbReference type="Gene3D" id="3.50.50.60">
    <property type="entry name" value="FAD/NAD(P)-binding domain"/>
    <property type="match status" value="1"/>
</dbReference>
<dbReference type="PANTHER" id="PTHR13789:SF309">
    <property type="entry name" value="PUTATIVE (AFU_ORTHOLOGUE AFUA_6G14510)-RELATED"/>
    <property type="match status" value="1"/>
</dbReference>
<dbReference type="Proteomes" id="UP000746503">
    <property type="component" value="Unassembled WGS sequence"/>
</dbReference>
<dbReference type="EMBL" id="JAAVJB010000078">
    <property type="protein sequence ID" value="NJP66955.1"/>
    <property type="molecule type" value="Genomic_DNA"/>
</dbReference>
<keyword evidence="1" id="KW-0560">Oxidoreductase</keyword>
<name>A0ABX1AL25_9ACTN</name>
<dbReference type="InterPro" id="IPR036188">
    <property type="entry name" value="FAD/NAD-bd_sf"/>
</dbReference>
<dbReference type="RefSeq" id="WP_167933474.1">
    <property type="nucleotide sequence ID" value="NZ_JAAVJB010000078.1"/>
</dbReference>
<evidence type="ECO:0000313" key="6">
    <source>
        <dbReference type="Proteomes" id="UP000746503"/>
    </source>
</evidence>
<proteinExistence type="predicted"/>
<keyword evidence="6" id="KW-1185">Reference proteome</keyword>
<organism evidence="5 6">
    <name type="scientific">Streptomyces spiramenti</name>
    <dbReference type="NCBI Taxonomy" id="2720606"/>
    <lineage>
        <taxon>Bacteria</taxon>
        <taxon>Bacillati</taxon>
        <taxon>Actinomycetota</taxon>
        <taxon>Actinomycetes</taxon>
        <taxon>Kitasatosporales</taxon>
        <taxon>Streptomycetaceae</taxon>
        <taxon>Streptomyces</taxon>
    </lineage>
</organism>
<feature type="region of interest" description="Disordered" evidence="3">
    <location>
        <begin position="393"/>
        <end position="415"/>
    </location>
</feature>
<keyword evidence="2" id="KW-0503">Monooxygenase</keyword>
<evidence type="ECO:0000256" key="1">
    <source>
        <dbReference type="ARBA" id="ARBA00023002"/>
    </source>
</evidence>
<dbReference type="PRINTS" id="PR00420">
    <property type="entry name" value="RNGMNOXGNASE"/>
</dbReference>